<feature type="domain" description="FAR1" evidence="2">
    <location>
        <begin position="84"/>
        <end position="184"/>
    </location>
</feature>
<organism evidence="3 4">
    <name type="scientific">Acorus calamus</name>
    <name type="common">Sweet flag</name>
    <dbReference type="NCBI Taxonomy" id="4465"/>
    <lineage>
        <taxon>Eukaryota</taxon>
        <taxon>Viridiplantae</taxon>
        <taxon>Streptophyta</taxon>
        <taxon>Embryophyta</taxon>
        <taxon>Tracheophyta</taxon>
        <taxon>Spermatophyta</taxon>
        <taxon>Magnoliopsida</taxon>
        <taxon>Liliopsida</taxon>
        <taxon>Acoraceae</taxon>
        <taxon>Acorus</taxon>
    </lineage>
</organism>
<feature type="region of interest" description="Disordered" evidence="1">
    <location>
        <begin position="213"/>
        <end position="235"/>
    </location>
</feature>
<feature type="compositionally biased region" description="Low complexity" evidence="1">
    <location>
        <begin position="251"/>
        <end position="262"/>
    </location>
</feature>
<name>A0AAV9C9G8_ACOCL</name>
<dbReference type="EMBL" id="JAUJYO010000020">
    <property type="protein sequence ID" value="KAK1284899.1"/>
    <property type="molecule type" value="Genomic_DNA"/>
</dbReference>
<protein>
    <submittedName>
        <fullName evidence="3">Protein FAR1-RELATED SEQUENCE 5</fullName>
    </submittedName>
</protein>
<dbReference type="AlphaFoldDB" id="A0AAV9C9G8"/>
<gene>
    <name evidence="3" type="primary">FRS5</name>
    <name evidence="3" type="ORF">QJS10_CPB20g00729</name>
</gene>
<keyword evidence="4" id="KW-1185">Reference proteome</keyword>
<dbReference type="Proteomes" id="UP001180020">
    <property type="component" value="Unassembled WGS sequence"/>
</dbReference>
<reference evidence="3" key="1">
    <citation type="journal article" date="2023" name="Nat. Commun.">
        <title>Diploid and tetraploid genomes of Acorus and the evolution of monocots.</title>
        <authorList>
            <person name="Ma L."/>
            <person name="Liu K.W."/>
            <person name="Li Z."/>
            <person name="Hsiao Y.Y."/>
            <person name="Qi Y."/>
            <person name="Fu T."/>
            <person name="Tang G.D."/>
            <person name="Zhang D."/>
            <person name="Sun W.H."/>
            <person name="Liu D.K."/>
            <person name="Li Y."/>
            <person name="Chen G.Z."/>
            <person name="Liu X.D."/>
            <person name="Liao X.Y."/>
            <person name="Jiang Y.T."/>
            <person name="Yu X."/>
            <person name="Hao Y."/>
            <person name="Huang J."/>
            <person name="Zhao X.W."/>
            <person name="Ke S."/>
            <person name="Chen Y.Y."/>
            <person name="Wu W.L."/>
            <person name="Hsu J.L."/>
            <person name="Lin Y.F."/>
            <person name="Huang M.D."/>
            <person name="Li C.Y."/>
            <person name="Huang L."/>
            <person name="Wang Z.W."/>
            <person name="Zhao X."/>
            <person name="Zhong W.Y."/>
            <person name="Peng D.H."/>
            <person name="Ahmad S."/>
            <person name="Lan S."/>
            <person name="Zhang J.S."/>
            <person name="Tsai W.C."/>
            <person name="Van de Peer Y."/>
            <person name="Liu Z.J."/>
        </authorList>
    </citation>
    <scope>NUCLEOTIDE SEQUENCE</scope>
    <source>
        <strain evidence="3">CP</strain>
    </source>
</reference>
<sequence>MDLFESSIHDGNLEFGEVETEASDEDLNEVADHDLALNPVSHVDGSDGTIIEDSHDEDIVKNDVLVGEPYLGMEFDSVDAAKIHYKTYALSLGFSICLGTKYNAKRKGGMVTGRTFMCSKGTIRPIRRYGRGVSNDNIMRSNMTPNVVVHTTRPHCKAHLRVRMKEGGKWIVTGFVKEHNHELQVNNENPLSPVPERLVKTDFVHEVSAQQPQIVSHVTPRSSGSRNTSFTDSKKEVTAIKERIAKDRGMQQTTTSTSQVTTNASEDFTTLDPTKMSTEGRKRTVRPSSLPDPQQTEVVSEAENMLS</sequence>
<feature type="compositionally biased region" description="Polar residues" evidence="1">
    <location>
        <begin position="213"/>
        <end position="231"/>
    </location>
</feature>
<evidence type="ECO:0000256" key="1">
    <source>
        <dbReference type="SAM" id="MobiDB-lite"/>
    </source>
</evidence>
<feature type="region of interest" description="Disordered" evidence="1">
    <location>
        <begin position="247"/>
        <end position="307"/>
    </location>
</feature>
<dbReference type="Pfam" id="PF03101">
    <property type="entry name" value="FAR1"/>
    <property type="match status" value="1"/>
</dbReference>
<evidence type="ECO:0000313" key="4">
    <source>
        <dbReference type="Proteomes" id="UP001180020"/>
    </source>
</evidence>
<evidence type="ECO:0000313" key="3">
    <source>
        <dbReference type="EMBL" id="KAK1284899.1"/>
    </source>
</evidence>
<accession>A0AAV9C9G8</accession>
<evidence type="ECO:0000259" key="2">
    <source>
        <dbReference type="Pfam" id="PF03101"/>
    </source>
</evidence>
<feature type="compositionally biased region" description="Polar residues" evidence="1">
    <location>
        <begin position="263"/>
        <end position="277"/>
    </location>
</feature>
<proteinExistence type="predicted"/>
<reference evidence="3" key="2">
    <citation type="submission" date="2023-06" db="EMBL/GenBank/DDBJ databases">
        <authorList>
            <person name="Ma L."/>
            <person name="Liu K.-W."/>
            <person name="Li Z."/>
            <person name="Hsiao Y.-Y."/>
            <person name="Qi Y."/>
            <person name="Fu T."/>
            <person name="Tang G."/>
            <person name="Zhang D."/>
            <person name="Sun W.-H."/>
            <person name="Liu D.-K."/>
            <person name="Li Y."/>
            <person name="Chen G.-Z."/>
            <person name="Liu X.-D."/>
            <person name="Liao X.-Y."/>
            <person name="Jiang Y.-T."/>
            <person name="Yu X."/>
            <person name="Hao Y."/>
            <person name="Huang J."/>
            <person name="Zhao X.-W."/>
            <person name="Ke S."/>
            <person name="Chen Y.-Y."/>
            <person name="Wu W.-L."/>
            <person name="Hsu J.-L."/>
            <person name="Lin Y.-F."/>
            <person name="Huang M.-D."/>
            <person name="Li C.-Y."/>
            <person name="Huang L."/>
            <person name="Wang Z.-W."/>
            <person name="Zhao X."/>
            <person name="Zhong W.-Y."/>
            <person name="Peng D.-H."/>
            <person name="Ahmad S."/>
            <person name="Lan S."/>
            <person name="Zhang J.-S."/>
            <person name="Tsai W.-C."/>
            <person name="Van De Peer Y."/>
            <person name="Liu Z.-J."/>
        </authorList>
    </citation>
    <scope>NUCLEOTIDE SEQUENCE</scope>
    <source>
        <strain evidence="3">CP</strain>
        <tissue evidence="3">Leaves</tissue>
    </source>
</reference>
<dbReference type="InterPro" id="IPR004330">
    <property type="entry name" value="FAR1_DNA_bnd_dom"/>
</dbReference>
<comment type="caution">
    <text evidence="3">The sequence shown here is derived from an EMBL/GenBank/DDBJ whole genome shotgun (WGS) entry which is preliminary data.</text>
</comment>
<dbReference type="PANTHER" id="PTHR46328">
    <property type="entry name" value="FAR-RED IMPAIRED RESPONSIVE (FAR1) FAMILY PROTEIN-RELATED"/>
    <property type="match status" value="1"/>
</dbReference>